<dbReference type="AlphaFoldDB" id="D6PDG6"/>
<feature type="compositionally biased region" description="Low complexity" evidence="9">
    <location>
        <begin position="208"/>
        <end position="222"/>
    </location>
</feature>
<dbReference type="InterPro" id="IPR005710">
    <property type="entry name" value="Ribosomal_uS4_euk/arc"/>
</dbReference>
<protein>
    <recommendedName>
        <fullName evidence="6">Small ribosomal subunit protein uS4</fullName>
    </recommendedName>
    <alternativeName>
        <fullName evidence="7">30S ribosomal protein S4</fullName>
    </alternativeName>
</protein>
<dbReference type="EMBL" id="GU942996">
    <property type="protein sequence ID" value="ADD93767.1"/>
    <property type="molecule type" value="Genomic_DNA"/>
</dbReference>
<dbReference type="GO" id="GO:0015935">
    <property type="term" value="C:small ribosomal subunit"/>
    <property type="evidence" value="ECO:0007669"/>
    <property type="project" value="InterPro"/>
</dbReference>
<sequence>MGEPKFARPKFDTPSHPWKAARIEEEHAIRANHGLKNMREIWKAKSQLRRHRRQAMRLIGMVDTSEPHGKREKDDLLHSLHNKGLISSDATLDDILSLSTEDILNRRLQAQVYYKGLAISMKQARQFVTHGKIVIGNQKVTIPSYPISRDEEEILTWHPSCPWASNPEHPIRKAIDGRASSAEYGVEEEEVDPEATPDFATEVKDAAESAPSASDDATGGDQ</sequence>
<feature type="domain" description="RNA-binding S4" evidence="10">
    <location>
        <begin position="106"/>
        <end position="168"/>
    </location>
</feature>
<dbReference type="InterPro" id="IPR022801">
    <property type="entry name" value="Ribosomal_uS4"/>
</dbReference>
<dbReference type="HAMAP" id="MF_01306_A">
    <property type="entry name" value="Ribosomal_uS4_A"/>
    <property type="match status" value="1"/>
</dbReference>
<evidence type="ECO:0000259" key="11">
    <source>
        <dbReference type="SMART" id="SM01390"/>
    </source>
</evidence>
<dbReference type="GO" id="GO:0019843">
    <property type="term" value="F:rRNA binding"/>
    <property type="evidence" value="ECO:0007669"/>
    <property type="project" value="UniProtKB-KW"/>
</dbReference>
<reference evidence="12" key="1">
    <citation type="journal article" date="2010" name="ISME J.">
        <title>Metagenome of the Mediterranean deep chlorophyll maximum studied by direct and fosmid library 454 pyrosequencing.</title>
        <authorList>
            <person name="Ghai R."/>
            <person name="Martin-Cuadrado A.B."/>
            <person name="Molto A.G."/>
            <person name="Heredia I.G."/>
            <person name="Cabrera R."/>
            <person name="Martin J."/>
            <person name="Verdu M."/>
            <person name="Deschamps P."/>
            <person name="Moreira D."/>
            <person name="Lopez-Garcia P."/>
            <person name="Mira A."/>
            <person name="Rodriguez-Valera F."/>
        </authorList>
    </citation>
    <scope>NUCLEOTIDE SEQUENCE</scope>
</reference>
<evidence type="ECO:0000256" key="9">
    <source>
        <dbReference type="SAM" id="MobiDB-lite"/>
    </source>
</evidence>
<evidence type="ECO:0000256" key="6">
    <source>
        <dbReference type="ARBA" id="ARBA00035254"/>
    </source>
</evidence>
<name>D6PDG6_9BACT</name>
<proteinExistence type="inferred from homology"/>
<dbReference type="PANTHER" id="PTHR11831">
    <property type="entry name" value="30S 40S RIBOSOMAL PROTEIN"/>
    <property type="match status" value="1"/>
</dbReference>
<accession>D6PDG6</accession>
<dbReference type="Gene3D" id="3.10.290.10">
    <property type="entry name" value="RNA-binding S4 domain"/>
    <property type="match status" value="1"/>
</dbReference>
<evidence type="ECO:0000256" key="5">
    <source>
        <dbReference type="ARBA" id="ARBA00023274"/>
    </source>
</evidence>
<dbReference type="PANTHER" id="PTHR11831:SF5">
    <property type="entry name" value="40S RIBOSOMAL PROTEIN S9"/>
    <property type="match status" value="1"/>
</dbReference>
<dbReference type="InterPro" id="IPR002942">
    <property type="entry name" value="S4_RNA-bd"/>
</dbReference>
<keyword evidence="4" id="KW-0689">Ribosomal protein</keyword>
<feature type="compositionally biased region" description="Acidic residues" evidence="9">
    <location>
        <begin position="185"/>
        <end position="195"/>
    </location>
</feature>
<keyword evidence="3 8" id="KW-0694">RNA-binding</keyword>
<organism evidence="12">
    <name type="scientific">uncultured marine bacterium MedDCM-OCT-S05-C222</name>
    <dbReference type="NCBI Taxonomy" id="743064"/>
    <lineage>
        <taxon>Bacteria</taxon>
        <taxon>environmental samples</taxon>
    </lineage>
</organism>
<feature type="domain" description="Small ribosomal subunit protein uS4 N-terminal" evidence="11">
    <location>
        <begin position="5"/>
        <end position="105"/>
    </location>
</feature>
<dbReference type="PROSITE" id="PS50889">
    <property type="entry name" value="S4"/>
    <property type="match status" value="1"/>
</dbReference>
<keyword evidence="5" id="KW-0687">Ribonucleoprotein</keyword>
<dbReference type="SMART" id="SM00363">
    <property type="entry name" value="S4"/>
    <property type="match status" value="1"/>
</dbReference>
<dbReference type="CDD" id="cd00165">
    <property type="entry name" value="S4"/>
    <property type="match status" value="1"/>
</dbReference>
<dbReference type="InterPro" id="IPR001912">
    <property type="entry name" value="Ribosomal_uS4_N"/>
</dbReference>
<dbReference type="Pfam" id="PF01479">
    <property type="entry name" value="S4"/>
    <property type="match status" value="1"/>
</dbReference>
<dbReference type="SUPFAM" id="SSF55174">
    <property type="entry name" value="Alpha-L RNA-binding motif"/>
    <property type="match status" value="1"/>
</dbReference>
<comment type="similarity">
    <text evidence="1">Belongs to the universal ribosomal protein uS4 family.</text>
</comment>
<dbReference type="GO" id="GO:0042274">
    <property type="term" value="P:ribosomal small subunit biogenesis"/>
    <property type="evidence" value="ECO:0007669"/>
    <property type="project" value="TreeGrafter"/>
</dbReference>
<feature type="region of interest" description="Disordered" evidence="9">
    <location>
        <begin position="174"/>
        <end position="222"/>
    </location>
</feature>
<dbReference type="SMART" id="SM01390">
    <property type="entry name" value="Ribosomal_S4"/>
    <property type="match status" value="1"/>
</dbReference>
<evidence type="ECO:0000259" key="10">
    <source>
        <dbReference type="SMART" id="SM00363"/>
    </source>
</evidence>
<dbReference type="GO" id="GO:0003735">
    <property type="term" value="F:structural constituent of ribosome"/>
    <property type="evidence" value="ECO:0007669"/>
    <property type="project" value="InterPro"/>
</dbReference>
<evidence type="ECO:0000256" key="2">
    <source>
        <dbReference type="ARBA" id="ARBA00022730"/>
    </source>
</evidence>
<evidence type="ECO:0000256" key="7">
    <source>
        <dbReference type="ARBA" id="ARBA00035522"/>
    </source>
</evidence>
<evidence type="ECO:0000256" key="8">
    <source>
        <dbReference type="PROSITE-ProRule" id="PRU00182"/>
    </source>
</evidence>
<dbReference type="NCBIfam" id="TIGR01018">
    <property type="entry name" value="uS4_arch"/>
    <property type="match status" value="1"/>
</dbReference>
<keyword evidence="2" id="KW-0699">rRNA-binding</keyword>
<evidence type="ECO:0000313" key="12">
    <source>
        <dbReference type="EMBL" id="ADD93767.1"/>
    </source>
</evidence>
<evidence type="ECO:0000256" key="4">
    <source>
        <dbReference type="ARBA" id="ARBA00022980"/>
    </source>
</evidence>
<dbReference type="NCBIfam" id="NF003139">
    <property type="entry name" value="PRK04051.1"/>
    <property type="match status" value="1"/>
</dbReference>
<dbReference type="InterPro" id="IPR022802">
    <property type="entry name" value="Ribosomal_uS4_arc"/>
</dbReference>
<dbReference type="InterPro" id="IPR036986">
    <property type="entry name" value="S4_RNA-bd_sf"/>
</dbReference>
<dbReference type="GO" id="GO:0006412">
    <property type="term" value="P:translation"/>
    <property type="evidence" value="ECO:0007669"/>
    <property type="project" value="InterPro"/>
</dbReference>
<evidence type="ECO:0000256" key="1">
    <source>
        <dbReference type="ARBA" id="ARBA00007465"/>
    </source>
</evidence>
<evidence type="ECO:0000256" key="3">
    <source>
        <dbReference type="ARBA" id="ARBA00022884"/>
    </source>
</evidence>